<keyword evidence="3" id="KW-0813">Transport</keyword>
<evidence type="ECO:0000256" key="2">
    <source>
        <dbReference type="ARBA" id="ARBA00009477"/>
    </source>
</evidence>
<dbReference type="PANTHER" id="PTHR30469">
    <property type="entry name" value="MULTIDRUG RESISTANCE PROTEIN MDTA"/>
    <property type="match status" value="1"/>
</dbReference>
<evidence type="ECO:0000256" key="3">
    <source>
        <dbReference type="ARBA" id="ARBA00022448"/>
    </source>
</evidence>
<protein>
    <submittedName>
        <fullName evidence="6">RND family efflux transporter MFP subunit</fullName>
    </submittedName>
</protein>
<comment type="similarity">
    <text evidence="2">Belongs to the membrane fusion protein (MFP) (TC 8.A.1) family.</text>
</comment>
<dbReference type="GeneID" id="93099430"/>
<feature type="domain" description="Multidrug resistance protein MdtA-like barrel-sandwich hybrid" evidence="4">
    <location>
        <begin position="59"/>
        <end position="180"/>
    </location>
</feature>
<comment type="caution">
    <text evidence="6">The sequence shown here is derived from an EMBL/GenBank/DDBJ whole genome shotgun (WGS) entry which is preliminary data.</text>
</comment>
<reference evidence="6 7" key="1">
    <citation type="submission" date="2020-08" db="EMBL/GenBank/DDBJ databases">
        <title>Genomic Encyclopedia of Type Strains, Phase IV (KMG-IV): sequencing the most valuable type-strain genomes for metagenomic binning, comparative biology and taxonomic classification.</title>
        <authorList>
            <person name="Goeker M."/>
        </authorList>
    </citation>
    <scope>NUCLEOTIDE SEQUENCE [LARGE SCALE GENOMIC DNA]</scope>
    <source>
        <strain evidence="6 7">DSM 105721</strain>
    </source>
</reference>
<name>A0A7W6MXT9_9BACT</name>
<dbReference type="EMBL" id="JACIES010000002">
    <property type="protein sequence ID" value="MBB4025352.1"/>
    <property type="molecule type" value="Genomic_DNA"/>
</dbReference>
<gene>
    <name evidence="6" type="ORF">GGR14_001124</name>
</gene>
<accession>A0A7W6MXT9</accession>
<dbReference type="AlphaFoldDB" id="A0A7W6MXT9"/>
<evidence type="ECO:0000313" key="6">
    <source>
        <dbReference type="EMBL" id="MBB4025352.1"/>
    </source>
</evidence>
<sequence length="351" mass="39252">MKTTGNFGILLCFCMMLLSCKDAEQKDRQQGMVVRVTQAVKPSEGDQKEFSFISKPFRTSELSFRVGGPIKRFEVYAGTYYKRGEVIAEIDPRDFRIRKERMEAQYNQAKAEYERIEVLYRKNNVSASTFEKAKAEYISAKTAYETAMNELNDTRLVAPFDGYVGEVYIEEFQDVKASQPVISFVDLGQLKLEAYVTQEIAFGRGNVREVELEFDAMPGKTYKAKVEEISKSTTSNNLSYLLTALLPNREEHLPAGMSGKLFLRSDGALQQAGVIVPQKAVCHRPVVGDYVWTLNADGNRVSRKNVTLGTLLPGGEIAVVDGLEAGETIVVSGLRFLSENMAVQVADEKRI</sequence>
<keyword evidence="7" id="KW-1185">Reference proteome</keyword>
<comment type="subcellular location">
    <subcellularLocation>
        <location evidence="1">Cell envelope</location>
    </subcellularLocation>
</comment>
<dbReference type="InterPro" id="IPR058627">
    <property type="entry name" value="MdtA-like_C"/>
</dbReference>
<organism evidence="6 7">
    <name type="scientific">Butyricimonas faecihominis</name>
    <dbReference type="NCBI Taxonomy" id="1472416"/>
    <lineage>
        <taxon>Bacteria</taxon>
        <taxon>Pseudomonadati</taxon>
        <taxon>Bacteroidota</taxon>
        <taxon>Bacteroidia</taxon>
        <taxon>Bacteroidales</taxon>
        <taxon>Odoribacteraceae</taxon>
        <taxon>Butyricimonas</taxon>
    </lineage>
</organism>
<dbReference type="Pfam" id="PF25967">
    <property type="entry name" value="RND-MFP_C"/>
    <property type="match status" value="1"/>
</dbReference>
<dbReference type="Proteomes" id="UP000546007">
    <property type="component" value="Unassembled WGS sequence"/>
</dbReference>
<dbReference type="InterPro" id="IPR006143">
    <property type="entry name" value="RND_pump_MFP"/>
</dbReference>
<dbReference type="NCBIfam" id="TIGR01730">
    <property type="entry name" value="RND_mfp"/>
    <property type="match status" value="1"/>
</dbReference>
<dbReference type="RefSeq" id="WP_124315593.1">
    <property type="nucleotide sequence ID" value="NZ_AP028155.1"/>
</dbReference>
<dbReference type="SUPFAM" id="SSF111369">
    <property type="entry name" value="HlyD-like secretion proteins"/>
    <property type="match status" value="1"/>
</dbReference>
<dbReference type="OrthoDB" id="9784685at2"/>
<evidence type="ECO:0000256" key="1">
    <source>
        <dbReference type="ARBA" id="ARBA00004196"/>
    </source>
</evidence>
<dbReference type="GO" id="GO:1990281">
    <property type="term" value="C:efflux pump complex"/>
    <property type="evidence" value="ECO:0007669"/>
    <property type="project" value="TreeGrafter"/>
</dbReference>
<dbReference type="Gene3D" id="2.40.420.20">
    <property type="match status" value="1"/>
</dbReference>
<dbReference type="GO" id="GO:0015562">
    <property type="term" value="F:efflux transmembrane transporter activity"/>
    <property type="evidence" value="ECO:0007669"/>
    <property type="project" value="TreeGrafter"/>
</dbReference>
<proteinExistence type="inferred from homology"/>
<dbReference type="Gene3D" id="2.40.50.100">
    <property type="match status" value="1"/>
</dbReference>
<dbReference type="Gene3D" id="2.40.30.170">
    <property type="match status" value="1"/>
</dbReference>
<dbReference type="InterPro" id="IPR058625">
    <property type="entry name" value="MdtA-like_BSH"/>
</dbReference>
<dbReference type="PROSITE" id="PS51257">
    <property type="entry name" value="PROKAR_LIPOPROTEIN"/>
    <property type="match status" value="1"/>
</dbReference>
<dbReference type="PANTHER" id="PTHR30469:SF20">
    <property type="entry name" value="EFFLUX RND TRANSPORTER PERIPLASMIC ADAPTOR SUBUNIT"/>
    <property type="match status" value="1"/>
</dbReference>
<dbReference type="Pfam" id="PF25917">
    <property type="entry name" value="BSH_RND"/>
    <property type="match status" value="1"/>
</dbReference>
<evidence type="ECO:0000259" key="4">
    <source>
        <dbReference type="Pfam" id="PF25917"/>
    </source>
</evidence>
<dbReference type="Gene3D" id="1.10.287.470">
    <property type="entry name" value="Helix hairpin bin"/>
    <property type="match status" value="1"/>
</dbReference>
<feature type="domain" description="Multidrug resistance protein MdtA-like C-terminal permuted SH3" evidence="5">
    <location>
        <begin position="274"/>
        <end position="334"/>
    </location>
</feature>
<evidence type="ECO:0000259" key="5">
    <source>
        <dbReference type="Pfam" id="PF25967"/>
    </source>
</evidence>
<evidence type="ECO:0000313" key="7">
    <source>
        <dbReference type="Proteomes" id="UP000546007"/>
    </source>
</evidence>